<feature type="compositionally biased region" description="Low complexity" evidence="1">
    <location>
        <begin position="92"/>
        <end position="102"/>
    </location>
</feature>
<reference evidence="2 3" key="1">
    <citation type="submission" date="2019-09" db="EMBL/GenBank/DDBJ databases">
        <title>Screening of Novel Bioactive Compounds from Soil-Associated.</title>
        <authorList>
            <person name="Zhao S."/>
        </authorList>
    </citation>
    <scope>NUCLEOTIDE SEQUENCE [LARGE SCALE GENOMIC DNA]</scope>
    <source>
        <strain evidence="2 3">HIT-DPA4</strain>
    </source>
</reference>
<evidence type="ECO:0000313" key="3">
    <source>
        <dbReference type="Proteomes" id="UP000442707"/>
    </source>
</evidence>
<keyword evidence="3" id="KW-1185">Reference proteome</keyword>
<evidence type="ECO:0000256" key="1">
    <source>
        <dbReference type="SAM" id="MobiDB-lite"/>
    </source>
</evidence>
<protein>
    <submittedName>
        <fullName evidence="2">Uncharacterized protein</fullName>
    </submittedName>
</protein>
<feature type="compositionally biased region" description="Gly residues" evidence="1">
    <location>
        <begin position="81"/>
        <end position="91"/>
    </location>
</feature>
<sequence length="241" mass="23336">MLRATWTPGRRGAVIGAAAAVACLGGVPAACGGGGGGGGYVAIGAGGGPSPRASGTAVAPTGGVTLVPLDARPGGKADGDSPGGSGGGSGGPSAVPGPTPGARATADSPGPSADGAEPGRTAPSAPSASPSASRTVAPTGPAALSWGAPEREPTEKRWCEKVTVEFRNSGGTGVRSGTVTFGTHIIGALGIDWGTIESTEDLPAPIGAGARKEKTWTVCVDAWRVPLGMHIETRDVSVRWS</sequence>
<comment type="caution">
    <text evidence="2">The sequence shown here is derived from an EMBL/GenBank/DDBJ whole genome shotgun (WGS) entry which is preliminary data.</text>
</comment>
<proteinExistence type="predicted"/>
<dbReference type="AlphaFoldDB" id="A0A6H9V323"/>
<dbReference type="PROSITE" id="PS51257">
    <property type="entry name" value="PROKAR_LIPOPROTEIN"/>
    <property type="match status" value="1"/>
</dbReference>
<evidence type="ECO:0000313" key="2">
    <source>
        <dbReference type="EMBL" id="KAB1149198.1"/>
    </source>
</evidence>
<gene>
    <name evidence="2" type="ORF">F7R91_05405</name>
</gene>
<feature type="compositionally biased region" description="Low complexity" evidence="1">
    <location>
        <begin position="118"/>
        <end position="139"/>
    </location>
</feature>
<name>A0A6H9V323_9ACTN</name>
<dbReference type="EMBL" id="VZRB01000003">
    <property type="protein sequence ID" value="KAB1149198.1"/>
    <property type="molecule type" value="Genomic_DNA"/>
</dbReference>
<dbReference type="RefSeq" id="WP_150945027.1">
    <property type="nucleotide sequence ID" value="NZ_VZRB01000003.1"/>
</dbReference>
<dbReference type="Proteomes" id="UP000442707">
    <property type="component" value="Unassembled WGS sequence"/>
</dbReference>
<accession>A0A6H9V323</accession>
<organism evidence="2 3">
    <name type="scientific">Streptomyces luteolifulvus</name>
    <dbReference type="NCBI Taxonomy" id="2615112"/>
    <lineage>
        <taxon>Bacteria</taxon>
        <taxon>Bacillati</taxon>
        <taxon>Actinomycetota</taxon>
        <taxon>Actinomycetes</taxon>
        <taxon>Kitasatosporales</taxon>
        <taxon>Streptomycetaceae</taxon>
        <taxon>Streptomyces</taxon>
    </lineage>
</organism>
<feature type="region of interest" description="Disordered" evidence="1">
    <location>
        <begin position="49"/>
        <end position="155"/>
    </location>
</feature>